<evidence type="ECO:0000313" key="4">
    <source>
        <dbReference type="Proteomes" id="UP000185596"/>
    </source>
</evidence>
<organism evidence="3 4">
    <name type="scientific">Actinophytocola xanthii</name>
    <dbReference type="NCBI Taxonomy" id="1912961"/>
    <lineage>
        <taxon>Bacteria</taxon>
        <taxon>Bacillati</taxon>
        <taxon>Actinomycetota</taxon>
        <taxon>Actinomycetes</taxon>
        <taxon>Pseudonocardiales</taxon>
        <taxon>Pseudonocardiaceae</taxon>
    </lineage>
</organism>
<gene>
    <name evidence="3" type="ORF">BU204_18765</name>
</gene>
<dbReference type="Gene3D" id="3.90.1300.10">
    <property type="entry name" value="Amidase signature (AS) domain"/>
    <property type="match status" value="1"/>
</dbReference>
<sequence>MSRTESEVGCHHLSMVELAAAVRRREISPVQLVEHYLERIERIDASIGAYLTVAAESALHQAEAAERALAGEKPAAALPPLLGVPVAVKDLTNVAGMRCTFGSLSFEDFISPIDDNVATLLRRAGMVVLGKTNTPEFGLACHTENRVAPPARTPWDLSRSAGGSSGGGAAAVAAGLAPVAQGNDGTGSNRIAASACGLVGLKPSRGRVSNGPGFTEATSFGLTTHGMIARTVGDCAALLDAIAVPMPGDPYPIASPAPGRTFLDHCGREPGRLRVGRHLAPVFTEADVDPECVAAYTRASELLAELGHDVEDITPAFDPTVVASIEPVFSMLALLAPVPPDREGMLMPLTRWLRGRGSTLSALDYGRALAATEAVSRTLLEHSWSYDVILTPTVTRPSPAVGAIRDDEDPAREFEEIKRFTPYTAMYASTGQPAISLPIHWTPENVPVGVMVVGRPGGESVLFSLGAQLEAVVRWQDRTPALFGG</sequence>
<protein>
    <submittedName>
        <fullName evidence="3">Amidase</fullName>
    </submittedName>
</protein>
<dbReference type="InterPro" id="IPR000120">
    <property type="entry name" value="Amidase"/>
</dbReference>
<dbReference type="STRING" id="1912961.BU204_18765"/>
<reference evidence="3 4" key="1">
    <citation type="submission" date="2016-12" db="EMBL/GenBank/DDBJ databases">
        <title>The draft genome sequence of Actinophytocola sp. 11-183.</title>
        <authorList>
            <person name="Wang W."/>
            <person name="Yuan L."/>
        </authorList>
    </citation>
    <scope>NUCLEOTIDE SEQUENCE [LARGE SCALE GENOMIC DNA]</scope>
    <source>
        <strain evidence="3 4">11-183</strain>
    </source>
</reference>
<evidence type="ECO:0000313" key="3">
    <source>
        <dbReference type="EMBL" id="OLF15951.1"/>
    </source>
</evidence>
<name>A0A1Q8CNL6_9PSEU</name>
<dbReference type="GO" id="GO:0003824">
    <property type="term" value="F:catalytic activity"/>
    <property type="evidence" value="ECO:0007669"/>
    <property type="project" value="InterPro"/>
</dbReference>
<comment type="similarity">
    <text evidence="1">Belongs to the amidase family.</text>
</comment>
<dbReference type="AlphaFoldDB" id="A0A1Q8CNL6"/>
<keyword evidence="4" id="KW-1185">Reference proteome</keyword>
<feature type="domain" description="Amidase" evidence="2">
    <location>
        <begin position="32"/>
        <end position="461"/>
    </location>
</feature>
<dbReference type="InterPro" id="IPR036928">
    <property type="entry name" value="AS_sf"/>
</dbReference>
<dbReference type="Proteomes" id="UP000185596">
    <property type="component" value="Unassembled WGS sequence"/>
</dbReference>
<accession>A0A1Q8CNL6</accession>
<dbReference type="PANTHER" id="PTHR11895:SF7">
    <property type="entry name" value="GLUTAMYL-TRNA(GLN) AMIDOTRANSFERASE SUBUNIT A, MITOCHONDRIAL"/>
    <property type="match status" value="1"/>
</dbReference>
<comment type="caution">
    <text evidence="3">The sequence shown here is derived from an EMBL/GenBank/DDBJ whole genome shotgun (WGS) entry which is preliminary data.</text>
</comment>
<evidence type="ECO:0000256" key="1">
    <source>
        <dbReference type="ARBA" id="ARBA00009199"/>
    </source>
</evidence>
<dbReference type="Pfam" id="PF01425">
    <property type="entry name" value="Amidase"/>
    <property type="match status" value="1"/>
</dbReference>
<dbReference type="InterPro" id="IPR023631">
    <property type="entry name" value="Amidase_dom"/>
</dbReference>
<dbReference type="EMBL" id="MSIE01000034">
    <property type="protein sequence ID" value="OLF15951.1"/>
    <property type="molecule type" value="Genomic_DNA"/>
</dbReference>
<dbReference type="PANTHER" id="PTHR11895">
    <property type="entry name" value="TRANSAMIDASE"/>
    <property type="match status" value="1"/>
</dbReference>
<evidence type="ECO:0000259" key="2">
    <source>
        <dbReference type="Pfam" id="PF01425"/>
    </source>
</evidence>
<proteinExistence type="inferred from homology"/>
<dbReference type="SUPFAM" id="SSF75304">
    <property type="entry name" value="Amidase signature (AS) enzymes"/>
    <property type="match status" value="1"/>
</dbReference>